<dbReference type="InterPro" id="IPR036890">
    <property type="entry name" value="HATPase_C_sf"/>
</dbReference>
<dbReference type="PROSITE" id="PS50110">
    <property type="entry name" value="RESPONSE_REGULATORY"/>
    <property type="match status" value="1"/>
</dbReference>
<sequence>MRSRPRFMFSLRYLLIMLTAIGLLPLALLGAWSIHTAGEYQEREQERLMLDLARALSSAADAELDGAVAMLTTLGRSDALQDGDLRIFYDAARTLAKAQSDWLGVILTDGTGKVLFRTMDPYGAPAGPLADPDSLRQVLAMRQPVVGRIARGARGRSAFPVRVPATGAKGELYTLTAVISPDRMVRLIERQRVPDGAVTTIRDSARAAVARSLDQANRVGAMPSPSLAALMQREGPEGFGETTTTEGQKLLTAYTTLSRYGWAVGVGRPAEEVHAAALDRMGVYGAGIIVSLLGCIALASLLANRLVTTIEALRQNAAALGSGAPLTHTPSSIIEIEKIGKALEQAESQRSAQERERKLLLDSLNQALASHQTALADAREAGRAKDEFLAVLGHELRNPLSPIVTSLDLLDLRDDGASRKERGVMRRQVNHLRRLVDDLLDVSRIISGKLELDARPVNLADVVRHAVAAAPGQQISVSVPDAVWVQGDDSRLTQVLNNLLSNAARFGSSATQVTLSRDDGQARLLVSDNGIGMSGELMARVFEPFHQAPQSLARRTGGLGLGLAIVRKIVDLHGGQVAVRSAGAGAGSQLEVVLPLSTPPDVEHQAAAQPGLTGLRLLLVDDNVDAAAAGAALLELMGHEVRVANTAAAALDAVRRELPEVAILDIGLPDMDGYALAGEIRRLAGGAPLRLVALTGYGQKEDVERAFTANFDLHLTKPATLADLQRATVPMPRGVDV</sequence>
<dbReference type="CDD" id="cd00082">
    <property type="entry name" value="HisKA"/>
    <property type="match status" value="1"/>
</dbReference>
<evidence type="ECO:0000256" key="7">
    <source>
        <dbReference type="SAM" id="Coils"/>
    </source>
</evidence>
<dbReference type="Pfam" id="PF02518">
    <property type="entry name" value="HATPase_c"/>
    <property type="match status" value="1"/>
</dbReference>
<dbReference type="Gene3D" id="3.30.565.10">
    <property type="entry name" value="Histidine kinase-like ATPase, C-terminal domain"/>
    <property type="match status" value="1"/>
</dbReference>
<dbReference type="SMART" id="SM00387">
    <property type="entry name" value="HATPase_c"/>
    <property type="match status" value="1"/>
</dbReference>
<dbReference type="Gene3D" id="3.40.50.2300">
    <property type="match status" value="1"/>
</dbReference>
<dbReference type="InterPro" id="IPR005467">
    <property type="entry name" value="His_kinase_dom"/>
</dbReference>
<evidence type="ECO:0000259" key="8">
    <source>
        <dbReference type="PROSITE" id="PS50109"/>
    </source>
</evidence>
<dbReference type="Proteomes" id="UP000666369">
    <property type="component" value="Unassembled WGS sequence"/>
</dbReference>
<keyword evidence="3 6" id="KW-0597">Phosphoprotein</keyword>
<dbReference type="PANTHER" id="PTHR43047:SF72">
    <property type="entry name" value="OSMOSENSING HISTIDINE PROTEIN KINASE SLN1"/>
    <property type="match status" value="1"/>
</dbReference>
<accession>A0ABX0FG56</accession>
<dbReference type="Gene3D" id="1.10.287.130">
    <property type="match status" value="1"/>
</dbReference>
<dbReference type="PRINTS" id="PR00344">
    <property type="entry name" value="BCTRLSENSOR"/>
</dbReference>
<evidence type="ECO:0000256" key="5">
    <source>
        <dbReference type="ARBA" id="ARBA00022777"/>
    </source>
</evidence>
<dbReference type="SMART" id="SM00388">
    <property type="entry name" value="HisKA"/>
    <property type="match status" value="1"/>
</dbReference>
<dbReference type="Pfam" id="PF00512">
    <property type="entry name" value="HisKA"/>
    <property type="match status" value="1"/>
</dbReference>
<comment type="catalytic activity">
    <reaction evidence="1">
        <text>ATP + protein L-histidine = ADP + protein N-phospho-L-histidine.</text>
        <dbReference type="EC" id="2.7.13.3"/>
    </reaction>
</comment>
<gene>
    <name evidence="10" type="ORF">GW587_04625</name>
</gene>
<dbReference type="Gene3D" id="3.30.450.20">
    <property type="entry name" value="PAS domain"/>
    <property type="match status" value="1"/>
</dbReference>
<dbReference type="SUPFAM" id="SSF47384">
    <property type="entry name" value="Homodimeric domain of signal transducing histidine kinase"/>
    <property type="match status" value="1"/>
</dbReference>
<evidence type="ECO:0000259" key="9">
    <source>
        <dbReference type="PROSITE" id="PS50110"/>
    </source>
</evidence>
<evidence type="ECO:0000256" key="2">
    <source>
        <dbReference type="ARBA" id="ARBA00012438"/>
    </source>
</evidence>
<evidence type="ECO:0000256" key="1">
    <source>
        <dbReference type="ARBA" id="ARBA00000085"/>
    </source>
</evidence>
<dbReference type="InterPro" id="IPR003594">
    <property type="entry name" value="HATPase_dom"/>
</dbReference>
<keyword evidence="4" id="KW-0808">Transferase</keyword>
<dbReference type="Pfam" id="PF00072">
    <property type="entry name" value="Response_reg"/>
    <property type="match status" value="1"/>
</dbReference>
<dbReference type="PROSITE" id="PS50109">
    <property type="entry name" value="HIS_KIN"/>
    <property type="match status" value="1"/>
</dbReference>
<dbReference type="PANTHER" id="PTHR43047">
    <property type="entry name" value="TWO-COMPONENT HISTIDINE PROTEIN KINASE"/>
    <property type="match status" value="1"/>
</dbReference>
<dbReference type="InterPro" id="IPR004358">
    <property type="entry name" value="Sig_transdc_His_kin-like_C"/>
</dbReference>
<reference evidence="10 11" key="1">
    <citation type="submission" date="2020-01" db="EMBL/GenBank/DDBJ databases">
        <authorList>
            <person name="Lee S.D."/>
        </authorList>
    </citation>
    <scope>NUCLEOTIDE SEQUENCE [LARGE SCALE GENOMIC DNA]</scope>
    <source>
        <strain evidence="10 11">SAP-35</strain>
    </source>
</reference>
<evidence type="ECO:0000313" key="11">
    <source>
        <dbReference type="Proteomes" id="UP000666369"/>
    </source>
</evidence>
<keyword evidence="11" id="KW-1185">Reference proteome</keyword>
<name>A0ABX0FG56_9BURK</name>
<feature type="modified residue" description="4-aspartylphosphate" evidence="6">
    <location>
        <position position="665"/>
    </location>
</feature>
<dbReference type="SUPFAM" id="SSF55874">
    <property type="entry name" value="ATPase domain of HSP90 chaperone/DNA topoisomerase II/histidine kinase"/>
    <property type="match status" value="1"/>
</dbReference>
<protein>
    <recommendedName>
        <fullName evidence="2">histidine kinase</fullName>
        <ecNumber evidence="2">2.7.13.3</ecNumber>
    </recommendedName>
</protein>
<dbReference type="SUPFAM" id="SSF52172">
    <property type="entry name" value="CheY-like"/>
    <property type="match status" value="1"/>
</dbReference>
<evidence type="ECO:0000256" key="6">
    <source>
        <dbReference type="PROSITE-ProRule" id="PRU00169"/>
    </source>
</evidence>
<organism evidence="10 11">
    <name type="scientific">Duganella aceris</name>
    <dbReference type="NCBI Taxonomy" id="2703883"/>
    <lineage>
        <taxon>Bacteria</taxon>
        <taxon>Pseudomonadati</taxon>
        <taxon>Pseudomonadota</taxon>
        <taxon>Betaproteobacteria</taxon>
        <taxon>Burkholderiales</taxon>
        <taxon>Oxalobacteraceae</taxon>
        <taxon>Telluria group</taxon>
        <taxon>Duganella</taxon>
    </lineage>
</organism>
<keyword evidence="5" id="KW-0418">Kinase</keyword>
<dbReference type="InterPro" id="IPR011006">
    <property type="entry name" value="CheY-like_superfamily"/>
</dbReference>
<feature type="coiled-coil region" evidence="7">
    <location>
        <begin position="336"/>
        <end position="381"/>
    </location>
</feature>
<dbReference type="SMART" id="SM00448">
    <property type="entry name" value="REC"/>
    <property type="match status" value="1"/>
</dbReference>
<dbReference type="EMBL" id="JAADJT010000002">
    <property type="protein sequence ID" value="NGZ83547.1"/>
    <property type="molecule type" value="Genomic_DNA"/>
</dbReference>
<proteinExistence type="predicted"/>
<evidence type="ECO:0000256" key="4">
    <source>
        <dbReference type="ARBA" id="ARBA00022679"/>
    </source>
</evidence>
<feature type="domain" description="Response regulatory" evidence="9">
    <location>
        <begin position="616"/>
        <end position="732"/>
    </location>
</feature>
<dbReference type="EC" id="2.7.13.3" evidence="2"/>
<feature type="domain" description="Histidine kinase" evidence="8">
    <location>
        <begin position="391"/>
        <end position="598"/>
    </location>
</feature>
<dbReference type="CDD" id="cd18774">
    <property type="entry name" value="PDC2_HK_sensor"/>
    <property type="match status" value="1"/>
</dbReference>
<dbReference type="InterPro" id="IPR003661">
    <property type="entry name" value="HisK_dim/P_dom"/>
</dbReference>
<dbReference type="InterPro" id="IPR001789">
    <property type="entry name" value="Sig_transdc_resp-reg_receiver"/>
</dbReference>
<evidence type="ECO:0000256" key="3">
    <source>
        <dbReference type="ARBA" id="ARBA00022553"/>
    </source>
</evidence>
<dbReference type="InterPro" id="IPR036097">
    <property type="entry name" value="HisK_dim/P_sf"/>
</dbReference>
<reference evidence="11" key="2">
    <citation type="submission" date="2023-07" db="EMBL/GenBank/DDBJ databases">
        <title>Duganella aceri sp. nov., isolated from tree sap.</title>
        <authorList>
            <person name="Kim I.S."/>
        </authorList>
    </citation>
    <scope>NUCLEOTIDE SEQUENCE [LARGE SCALE GENOMIC DNA]</scope>
    <source>
        <strain evidence="11">SAP-35</strain>
    </source>
</reference>
<keyword evidence="7" id="KW-0175">Coiled coil</keyword>
<comment type="caution">
    <text evidence="10">The sequence shown here is derived from an EMBL/GenBank/DDBJ whole genome shotgun (WGS) entry which is preliminary data.</text>
</comment>
<evidence type="ECO:0000313" key="10">
    <source>
        <dbReference type="EMBL" id="NGZ83547.1"/>
    </source>
</evidence>